<name>A0A517QYY7_9PLAN</name>
<keyword evidence="2" id="KW-1185">Reference proteome</keyword>
<evidence type="ECO:0000313" key="1">
    <source>
        <dbReference type="EMBL" id="QDT36866.1"/>
    </source>
</evidence>
<sequence length="96" mass="10555">MSFENLPVYSRPISQPNGFEPHPVASRPGRFHGRATCGRIAIAYGRDVADVALFTQFGDPLQILGMTVTVERLAAPPLESYRVHVRNRSAHASRAP</sequence>
<dbReference type="KEGG" id="svp:Pan189_12300"/>
<dbReference type="AlphaFoldDB" id="A0A517QYY7"/>
<protein>
    <submittedName>
        <fullName evidence="1">Uncharacterized protein</fullName>
    </submittedName>
</protein>
<dbReference type="EMBL" id="CP036268">
    <property type="protein sequence ID" value="QDT36866.1"/>
    <property type="molecule type" value="Genomic_DNA"/>
</dbReference>
<organism evidence="1 2">
    <name type="scientific">Stratiformator vulcanicus</name>
    <dbReference type="NCBI Taxonomy" id="2527980"/>
    <lineage>
        <taxon>Bacteria</taxon>
        <taxon>Pseudomonadati</taxon>
        <taxon>Planctomycetota</taxon>
        <taxon>Planctomycetia</taxon>
        <taxon>Planctomycetales</taxon>
        <taxon>Planctomycetaceae</taxon>
        <taxon>Stratiformator</taxon>
    </lineage>
</organism>
<reference evidence="1 2" key="1">
    <citation type="submission" date="2019-02" db="EMBL/GenBank/DDBJ databases">
        <title>Deep-cultivation of Planctomycetes and their phenomic and genomic characterization uncovers novel biology.</title>
        <authorList>
            <person name="Wiegand S."/>
            <person name="Jogler M."/>
            <person name="Boedeker C."/>
            <person name="Pinto D."/>
            <person name="Vollmers J."/>
            <person name="Rivas-Marin E."/>
            <person name="Kohn T."/>
            <person name="Peeters S.H."/>
            <person name="Heuer A."/>
            <person name="Rast P."/>
            <person name="Oberbeckmann S."/>
            <person name="Bunk B."/>
            <person name="Jeske O."/>
            <person name="Meyerdierks A."/>
            <person name="Storesund J.E."/>
            <person name="Kallscheuer N."/>
            <person name="Luecker S."/>
            <person name="Lage O.M."/>
            <person name="Pohl T."/>
            <person name="Merkel B.J."/>
            <person name="Hornburger P."/>
            <person name="Mueller R.-W."/>
            <person name="Bruemmer F."/>
            <person name="Labrenz M."/>
            <person name="Spormann A.M."/>
            <person name="Op den Camp H."/>
            <person name="Overmann J."/>
            <person name="Amann R."/>
            <person name="Jetten M.S.M."/>
            <person name="Mascher T."/>
            <person name="Medema M.H."/>
            <person name="Devos D.P."/>
            <person name="Kaster A.-K."/>
            <person name="Ovreas L."/>
            <person name="Rohde M."/>
            <person name="Galperin M.Y."/>
            <person name="Jogler C."/>
        </authorList>
    </citation>
    <scope>NUCLEOTIDE SEQUENCE [LARGE SCALE GENOMIC DNA]</scope>
    <source>
        <strain evidence="1 2">Pan189</strain>
    </source>
</reference>
<proteinExistence type="predicted"/>
<evidence type="ECO:0000313" key="2">
    <source>
        <dbReference type="Proteomes" id="UP000317318"/>
    </source>
</evidence>
<dbReference type="Proteomes" id="UP000317318">
    <property type="component" value="Chromosome"/>
</dbReference>
<gene>
    <name evidence="1" type="ORF">Pan189_12300</name>
</gene>
<accession>A0A517QYY7</accession>